<dbReference type="PANTHER" id="PTHR43525">
    <property type="entry name" value="PROTEIN MALY"/>
    <property type="match status" value="1"/>
</dbReference>
<organism evidence="7 8">
    <name type="scientific">Planococcus donghaensis</name>
    <dbReference type="NCBI Taxonomy" id="414778"/>
    <lineage>
        <taxon>Bacteria</taxon>
        <taxon>Bacillati</taxon>
        <taxon>Bacillota</taxon>
        <taxon>Bacilli</taxon>
        <taxon>Bacillales</taxon>
        <taxon>Caryophanaceae</taxon>
        <taxon>Planococcus</taxon>
    </lineage>
</organism>
<dbReference type="Gene3D" id="3.40.640.10">
    <property type="entry name" value="Type I PLP-dependent aspartate aminotransferase-like (Major domain)"/>
    <property type="match status" value="1"/>
</dbReference>
<dbReference type="OrthoDB" id="9802872at2"/>
<evidence type="ECO:0000256" key="2">
    <source>
        <dbReference type="ARBA" id="ARBA00012224"/>
    </source>
</evidence>
<dbReference type="Pfam" id="PF00155">
    <property type="entry name" value="Aminotran_1_2"/>
    <property type="match status" value="1"/>
</dbReference>
<comment type="cofactor">
    <cofactor evidence="1">
        <name>pyridoxal 5'-phosphate</name>
        <dbReference type="ChEBI" id="CHEBI:597326"/>
    </cofactor>
</comment>
<dbReference type="InterPro" id="IPR015421">
    <property type="entry name" value="PyrdxlP-dep_Trfase_major"/>
</dbReference>
<feature type="domain" description="Aminotransferase class I/classII large" evidence="6">
    <location>
        <begin position="40"/>
        <end position="384"/>
    </location>
</feature>
<keyword evidence="4" id="KW-0456">Lyase</keyword>
<sequence length="397" mass="44658">MNSFQHVYVRKNTGSVKWDMIGEIYGLEDTSDILPMWIADMDFPAPPAILKALHERVEHSIFGYSFMCEECRTSVINWQEKRNGWKIETDWMLFHQGIIPAIASIIETFTEKHDKIVVTPPVYPPFFQLAEHQDREVLYSPLVVQDGQYTIDFNDFEEKLKQAALFILCNPHNPGGRVWTVDELTEILRLCTKHNVLIISDEIHGDLMLGESRHTPIAKIAGKESDRVFTCLAPTKTFNLAGIQVAMIVATDKEKRAKLEKHALAHGSGILNAFAPTALTAAYNDSDAWLEEMLQTIADNIEFAQNELENKVPGLQVMKPQSTYLLWIDYSKLNLTEDEVMKKLLLTGKVALEPGSKYGDAGLGYLRLNAACPRETLADGINRIALALAENRENGGV</sequence>
<reference evidence="7" key="1">
    <citation type="submission" date="2016-10" db="EMBL/GenBank/DDBJ databases">
        <authorList>
            <person name="See-Too W.S."/>
        </authorList>
    </citation>
    <scope>NUCLEOTIDE SEQUENCE</scope>
    <source>
        <strain evidence="7">DSM 22276</strain>
    </source>
</reference>
<dbReference type="KEGG" id="pdg:BCM40_01095"/>
<protein>
    <recommendedName>
        <fullName evidence="2">cysteine-S-conjugate beta-lyase</fullName>
        <ecNumber evidence="2">4.4.1.13</ecNumber>
    </recommendedName>
</protein>
<dbReference type="SUPFAM" id="SSF53383">
    <property type="entry name" value="PLP-dependent transferases"/>
    <property type="match status" value="1"/>
</dbReference>
<accession>A0A1C7EF53</accession>
<dbReference type="EMBL" id="CP016543">
    <property type="protein sequence ID" value="ANU22017.1"/>
    <property type="molecule type" value="Genomic_DNA"/>
</dbReference>
<gene>
    <name evidence="7" type="ORF">BCM40_01095</name>
</gene>
<evidence type="ECO:0000313" key="7">
    <source>
        <dbReference type="EMBL" id="ANU22017.1"/>
    </source>
</evidence>
<evidence type="ECO:0000259" key="6">
    <source>
        <dbReference type="Pfam" id="PF00155"/>
    </source>
</evidence>
<evidence type="ECO:0000256" key="1">
    <source>
        <dbReference type="ARBA" id="ARBA00001933"/>
    </source>
</evidence>
<dbReference type="InterPro" id="IPR051798">
    <property type="entry name" value="Class-II_PLP-Dep_Aminotrans"/>
</dbReference>
<dbReference type="InterPro" id="IPR015422">
    <property type="entry name" value="PyrdxlP-dep_Trfase_small"/>
</dbReference>
<evidence type="ECO:0000313" key="8">
    <source>
        <dbReference type="Proteomes" id="UP000092495"/>
    </source>
</evidence>
<dbReference type="PANTHER" id="PTHR43525:SF1">
    <property type="entry name" value="PROTEIN MALY"/>
    <property type="match status" value="1"/>
</dbReference>
<dbReference type="GO" id="GO:0047804">
    <property type="term" value="F:cysteine-S-conjugate beta-lyase activity"/>
    <property type="evidence" value="ECO:0007669"/>
    <property type="project" value="UniProtKB-EC"/>
</dbReference>
<dbReference type="RefSeq" id="WP_065525148.1">
    <property type="nucleotide sequence ID" value="NZ_CP016543.2"/>
</dbReference>
<dbReference type="NCBIfam" id="TIGR04350">
    <property type="entry name" value="C_S_lyase_PatB"/>
    <property type="match status" value="1"/>
</dbReference>
<proteinExistence type="inferred from homology"/>
<dbReference type="InterPro" id="IPR027619">
    <property type="entry name" value="C-S_lyase_PatB-like"/>
</dbReference>
<keyword evidence="8" id="KW-1185">Reference proteome</keyword>
<name>A0A1C7EF53_9BACL</name>
<dbReference type="InterPro" id="IPR004839">
    <property type="entry name" value="Aminotransferase_I/II_large"/>
</dbReference>
<dbReference type="CDD" id="cd00609">
    <property type="entry name" value="AAT_like"/>
    <property type="match status" value="1"/>
</dbReference>
<evidence type="ECO:0000256" key="4">
    <source>
        <dbReference type="ARBA" id="ARBA00023239"/>
    </source>
</evidence>
<dbReference type="AlphaFoldDB" id="A0A1C7EF53"/>
<dbReference type="InterPro" id="IPR015424">
    <property type="entry name" value="PyrdxlP-dep_Trfase"/>
</dbReference>
<keyword evidence="3" id="KW-0663">Pyridoxal phosphate</keyword>
<evidence type="ECO:0000256" key="5">
    <source>
        <dbReference type="ARBA" id="ARBA00037974"/>
    </source>
</evidence>
<dbReference type="GO" id="GO:0030170">
    <property type="term" value="F:pyridoxal phosphate binding"/>
    <property type="evidence" value="ECO:0007669"/>
    <property type="project" value="InterPro"/>
</dbReference>
<dbReference type="Proteomes" id="UP000092495">
    <property type="component" value="Chromosome"/>
</dbReference>
<dbReference type="Gene3D" id="3.90.1150.10">
    <property type="entry name" value="Aspartate Aminotransferase, domain 1"/>
    <property type="match status" value="1"/>
</dbReference>
<evidence type="ECO:0000256" key="3">
    <source>
        <dbReference type="ARBA" id="ARBA00022898"/>
    </source>
</evidence>
<dbReference type="EC" id="4.4.1.13" evidence="2"/>
<comment type="similarity">
    <text evidence="5">Belongs to the class-II pyridoxal-phosphate-dependent aminotransferase family. MalY/PatB cystathionine beta-lyase subfamily.</text>
</comment>
<dbReference type="STRING" id="414778.BCM40_01095"/>